<accession>A0A0E9U4W9</accession>
<protein>
    <submittedName>
        <fullName evidence="1">Uncharacterized protein</fullName>
    </submittedName>
</protein>
<dbReference type="AlphaFoldDB" id="A0A0E9U4W9"/>
<name>A0A0E9U4W9_ANGAN</name>
<dbReference type="EMBL" id="GBXM01047726">
    <property type="protein sequence ID" value="JAH60851.1"/>
    <property type="molecule type" value="Transcribed_RNA"/>
</dbReference>
<reference evidence="1" key="1">
    <citation type="submission" date="2014-11" db="EMBL/GenBank/DDBJ databases">
        <authorList>
            <person name="Amaro Gonzalez C."/>
        </authorList>
    </citation>
    <scope>NUCLEOTIDE SEQUENCE</scope>
</reference>
<evidence type="ECO:0000313" key="1">
    <source>
        <dbReference type="EMBL" id="JAH60851.1"/>
    </source>
</evidence>
<proteinExistence type="predicted"/>
<sequence>MRLQRLQATLLYSFLVKSGFGQVSGSMNTIGTGSFKCYVSLVKSSEQKLL</sequence>
<reference evidence="1" key="2">
    <citation type="journal article" date="2015" name="Fish Shellfish Immunol.">
        <title>Early steps in the European eel (Anguilla anguilla)-Vibrio vulnificus interaction in the gills: Role of the RtxA13 toxin.</title>
        <authorList>
            <person name="Callol A."/>
            <person name="Pajuelo D."/>
            <person name="Ebbesson L."/>
            <person name="Teles M."/>
            <person name="MacKenzie S."/>
            <person name="Amaro C."/>
        </authorList>
    </citation>
    <scope>NUCLEOTIDE SEQUENCE</scope>
</reference>
<organism evidence="1">
    <name type="scientific">Anguilla anguilla</name>
    <name type="common">European freshwater eel</name>
    <name type="synonym">Muraena anguilla</name>
    <dbReference type="NCBI Taxonomy" id="7936"/>
    <lineage>
        <taxon>Eukaryota</taxon>
        <taxon>Metazoa</taxon>
        <taxon>Chordata</taxon>
        <taxon>Craniata</taxon>
        <taxon>Vertebrata</taxon>
        <taxon>Euteleostomi</taxon>
        <taxon>Actinopterygii</taxon>
        <taxon>Neopterygii</taxon>
        <taxon>Teleostei</taxon>
        <taxon>Anguilliformes</taxon>
        <taxon>Anguillidae</taxon>
        <taxon>Anguilla</taxon>
    </lineage>
</organism>